<evidence type="ECO:0000256" key="5">
    <source>
        <dbReference type="SAM" id="MobiDB-lite"/>
    </source>
</evidence>
<gene>
    <name evidence="8" type="ORF">RJ641_016287</name>
</gene>
<evidence type="ECO:0000256" key="6">
    <source>
        <dbReference type="SAM" id="Phobius"/>
    </source>
</evidence>
<dbReference type="Gene3D" id="2.30.29.30">
    <property type="entry name" value="Pleckstrin-homology domain (PH domain)/Phosphotyrosine-binding domain (PTB)"/>
    <property type="match status" value="1"/>
</dbReference>
<feature type="compositionally biased region" description="Low complexity" evidence="5">
    <location>
        <begin position="26"/>
        <end position="46"/>
    </location>
</feature>
<accession>A0AAN8V2T8</accession>
<keyword evidence="9" id="KW-1185">Reference proteome</keyword>
<keyword evidence="3 6" id="KW-1133">Transmembrane helix</keyword>
<dbReference type="GO" id="GO:0043069">
    <property type="term" value="P:negative regulation of programmed cell death"/>
    <property type="evidence" value="ECO:0007669"/>
    <property type="project" value="TreeGrafter"/>
</dbReference>
<dbReference type="AlphaFoldDB" id="A0AAN8V2T8"/>
<dbReference type="Pfam" id="PF16016">
    <property type="entry name" value="VASt"/>
    <property type="match status" value="1"/>
</dbReference>
<name>A0AAN8V2T8_9MAGN</name>
<dbReference type="InterPro" id="IPR031968">
    <property type="entry name" value="VASt"/>
</dbReference>
<proteinExistence type="predicted"/>
<dbReference type="PROSITE" id="PS51778">
    <property type="entry name" value="VAST"/>
    <property type="match status" value="1"/>
</dbReference>
<dbReference type="InterPro" id="IPR011993">
    <property type="entry name" value="PH-like_dom_sf"/>
</dbReference>
<evidence type="ECO:0000256" key="4">
    <source>
        <dbReference type="ARBA" id="ARBA00023136"/>
    </source>
</evidence>
<keyword evidence="4 6" id="KW-0472">Membrane</keyword>
<dbReference type="Proteomes" id="UP001370490">
    <property type="component" value="Unassembled WGS sequence"/>
</dbReference>
<protein>
    <submittedName>
        <fullName evidence="8">GRAM domain</fullName>
    </submittedName>
</protein>
<comment type="subcellular location">
    <subcellularLocation>
        <location evidence="1">Membrane</location>
        <topology evidence="1">Single-pass membrane protein</topology>
    </subcellularLocation>
</comment>
<reference evidence="8 9" key="1">
    <citation type="submission" date="2023-12" db="EMBL/GenBank/DDBJ databases">
        <title>A high-quality genome assembly for Dillenia turbinata (Dilleniales).</title>
        <authorList>
            <person name="Chanderbali A."/>
        </authorList>
    </citation>
    <scope>NUCLEOTIDE SEQUENCE [LARGE SCALE GENOMIC DNA]</scope>
    <source>
        <strain evidence="8">LSX21</strain>
        <tissue evidence="8">Leaf</tissue>
    </source>
</reference>
<feature type="compositionally biased region" description="Polar residues" evidence="5">
    <location>
        <begin position="53"/>
        <end position="73"/>
    </location>
</feature>
<evidence type="ECO:0000256" key="3">
    <source>
        <dbReference type="ARBA" id="ARBA00022989"/>
    </source>
</evidence>
<feature type="transmembrane region" description="Helical" evidence="6">
    <location>
        <begin position="658"/>
        <end position="678"/>
    </location>
</feature>
<organism evidence="8 9">
    <name type="scientific">Dillenia turbinata</name>
    <dbReference type="NCBI Taxonomy" id="194707"/>
    <lineage>
        <taxon>Eukaryota</taxon>
        <taxon>Viridiplantae</taxon>
        <taxon>Streptophyta</taxon>
        <taxon>Embryophyta</taxon>
        <taxon>Tracheophyta</taxon>
        <taxon>Spermatophyta</taxon>
        <taxon>Magnoliopsida</taxon>
        <taxon>eudicotyledons</taxon>
        <taxon>Gunneridae</taxon>
        <taxon>Pentapetalae</taxon>
        <taxon>Dilleniales</taxon>
        <taxon>Dilleniaceae</taxon>
        <taxon>Dillenia</taxon>
    </lineage>
</organism>
<feature type="compositionally biased region" description="Basic and acidic residues" evidence="5">
    <location>
        <begin position="186"/>
        <end position="200"/>
    </location>
</feature>
<keyword evidence="2 6" id="KW-0812">Transmembrane</keyword>
<evidence type="ECO:0000313" key="9">
    <source>
        <dbReference type="Proteomes" id="UP001370490"/>
    </source>
</evidence>
<dbReference type="GO" id="GO:0016020">
    <property type="term" value="C:membrane"/>
    <property type="evidence" value="ECO:0007669"/>
    <property type="project" value="UniProtKB-SubCell"/>
</dbReference>
<dbReference type="CDD" id="cd13220">
    <property type="entry name" value="PH-GRAM_GRAMDC"/>
    <property type="match status" value="1"/>
</dbReference>
<dbReference type="SMART" id="SM00568">
    <property type="entry name" value="GRAM"/>
    <property type="match status" value="1"/>
</dbReference>
<evidence type="ECO:0000313" key="8">
    <source>
        <dbReference type="EMBL" id="KAK6920383.1"/>
    </source>
</evidence>
<dbReference type="EMBL" id="JBAMMX010000021">
    <property type="protein sequence ID" value="KAK6920383.1"/>
    <property type="molecule type" value="Genomic_DNA"/>
</dbReference>
<dbReference type="Pfam" id="PF02893">
    <property type="entry name" value="GRAM"/>
    <property type="match status" value="1"/>
</dbReference>
<evidence type="ECO:0000256" key="1">
    <source>
        <dbReference type="ARBA" id="ARBA00004167"/>
    </source>
</evidence>
<dbReference type="PANTHER" id="PTHR47666:SF1">
    <property type="entry name" value="PROTEIN VASCULAR ASSOCIATED DEATH 1, CHLOROPLASTIC"/>
    <property type="match status" value="1"/>
</dbReference>
<evidence type="ECO:0000256" key="2">
    <source>
        <dbReference type="ARBA" id="ARBA00022692"/>
    </source>
</evidence>
<sequence length="754" mass="85607">MDVAPANSEEKMELSTEQMEPKLTLPASSSSESPANPAASVSSPEPQLDRNDTNASSQNSLKDSASQSPATNSRSEEYRQLFRLPPDEVLIQDFNCAFQESILLQGHMYLFVHYICFYSNIFGFETKKIISFNEVTAVRRAKTAGIFPNAIEIVAGDKKYFFASFLSRDEAFKLITDGWVQHGNEAKEISSQDSRSESGRQENGLDIVDKVGSSRSLFEEVDFIERKEDISDSTDSELLPNNNEQTIPLTQLERQQNVQENEKTVLNKETSSSTKALTWDPDDCDAPAGQPICFFDSVSIIPLYVLEFFIMKLCWNVASGIFSFLILYMHVPGCYTMVAESKFMIKVEEFFNLFFSDNAVNFFESFHKRCGDKEVACQEEGVIVFRGLFLEFQDVNIFFSDIRCSSWHPHDKAGYAREVSFQHPIKLYLGAKYGTCQETQKFHIYRNSHLVVETSQEVKDVPYGDYFCVQRMGCCGLISGLFYKDCESGSLTDLEDAGYEFTFFCGLWDVERGVDDTKECSILRVYVNVAFSKKTMFKGKIEQSTIEECREAYTTLISIAHELLKQKNLEKQEEGILSTNLLQNEVVVPRKENGSVEPSERPIEESDVARNRQISTQSMDSCQESGSFHGNLLDTTSVAALFTALLKYFSNYRSRSRIYLPVVIPIAVLVLLQLYIIALSRIPPQVVVVSPADYMKGTGSMVGEKPEATAWLEKRVQHLRDEMIMIETRLEHMRHEHMLLKAQLKELDLLNKKS</sequence>
<feature type="region of interest" description="Disordered" evidence="5">
    <location>
        <begin position="1"/>
        <end position="76"/>
    </location>
</feature>
<dbReference type="PANTHER" id="PTHR47666">
    <property type="entry name" value="PROTEIN VASCULAR ASSOCIATED DEATH 1, CHLOROPLASTIC"/>
    <property type="match status" value="1"/>
</dbReference>
<dbReference type="FunFam" id="2.30.29.30:FF:000008">
    <property type="entry name" value="GRAM domain containing 1B"/>
    <property type="match status" value="1"/>
</dbReference>
<evidence type="ECO:0000259" key="7">
    <source>
        <dbReference type="PROSITE" id="PS51778"/>
    </source>
</evidence>
<feature type="region of interest" description="Disordered" evidence="5">
    <location>
        <begin position="186"/>
        <end position="205"/>
    </location>
</feature>
<comment type="caution">
    <text evidence="8">The sequence shown here is derived from an EMBL/GenBank/DDBJ whole genome shotgun (WGS) entry which is preliminary data.</text>
</comment>
<dbReference type="InterPro" id="IPR004182">
    <property type="entry name" value="GRAM"/>
</dbReference>
<feature type="domain" description="VASt" evidence="7">
    <location>
        <begin position="334"/>
        <end position="568"/>
    </location>
</feature>